<dbReference type="Proteomes" id="UP000031036">
    <property type="component" value="Unassembled WGS sequence"/>
</dbReference>
<dbReference type="InterPro" id="IPR009050">
    <property type="entry name" value="Globin-like_sf"/>
</dbReference>
<comment type="similarity">
    <text evidence="6">Belongs to the globin family.</text>
</comment>
<dbReference type="STRING" id="6265.A0A0B2VBL8"/>
<feature type="compositionally biased region" description="Polar residues" evidence="7">
    <location>
        <begin position="1"/>
        <end position="22"/>
    </location>
</feature>
<feature type="compositionally biased region" description="Basic and acidic residues" evidence="7">
    <location>
        <begin position="50"/>
        <end position="70"/>
    </location>
</feature>
<evidence type="ECO:0000256" key="5">
    <source>
        <dbReference type="ARBA" id="ARBA00023004"/>
    </source>
</evidence>
<dbReference type="InterPro" id="IPR012292">
    <property type="entry name" value="Globin/Proto"/>
</dbReference>
<evidence type="ECO:0000256" key="6">
    <source>
        <dbReference type="RuleBase" id="RU000356"/>
    </source>
</evidence>
<dbReference type="Gene3D" id="1.10.490.10">
    <property type="entry name" value="Globins"/>
    <property type="match status" value="1"/>
</dbReference>
<evidence type="ECO:0000256" key="7">
    <source>
        <dbReference type="SAM" id="MobiDB-lite"/>
    </source>
</evidence>
<dbReference type="SUPFAM" id="SSF46458">
    <property type="entry name" value="Globin-like"/>
    <property type="match status" value="1"/>
</dbReference>
<accession>A0A0B2VBL8</accession>
<evidence type="ECO:0000256" key="2">
    <source>
        <dbReference type="ARBA" id="ARBA00022617"/>
    </source>
</evidence>
<keyword evidence="4" id="KW-0479">Metal-binding</keyword>
<keyword evidence="1 6" id="KW-0813">Transport</keyword>
<dbReference type="Pfam" id="PF00042">
    <property type="entry name" value="Globin"/>
    <property type="match status" value="1"/>
</dbReference>
<dbReference type="InterPro" id="IPR044399">
    <property type="entry name" value="Mb-like_M"/>
</dbReference>
<dbReference type="GO" id="GO:0019825">
    <property type="term" value="F:oxygen binding"/>
    <property type="evidence" value="ECO:0007669"/>
    <property type="project" value="InterPro"/>
</dbReference>
<keyword evidence="5" id="KW-0408">Iron</keyword>
<keyword evidence="2 6" id="KW-0349">Heme</keyword>
<evidence type="ECO:0000256" key="3">
    <source>
        <dbReference type="ARBA" id="ARBA00022621"/>
    </source>
</evidence>
<evidence type="ECO:0000313" key="9">
    <source>
        <dbReference type="EMBL" id="KHN78832.1"/>
    </source>
</evidence>
<evidence type="ECO:0000256" key="4">
    <source>
        <dbReference type="ARBA" id="ARBA00022723"/>
    </source>
</evidence>
<dbReference type="PANTHER" id="PTHR46458:SF1">
    <property type="entry name" value="GEO09476P1"/>
    <property type="match status" value="1"/>
</dbReference>
<dbReference type="OMA" id="FCVEQMR"/>
<proteinExistence type="inferred from homology"/>
<evidence type="ECO:0000313" key="10">
    <source>
        <dbReference type="Proteomes" id="UP000031036"/>
    </source>
</evidence>
<protein>
    <recommendedName>
        <fullName evidence="8">Globin domain-containing protein</fullName>
    </recommendedName>
</protein>
<evidence type="ECO:0000259" key="8">
    <source>
        <dbReference type="PROSITE" id="PS01033"/>
    </source>
</evidence>
<dbReference type="PROSITE" id="PS01033">
    <property type="entry name" value="GLOBIN"/>
    <property type="match status" value="1"/>
</dbReference>
<dbReference type="InterPro" id="IPR000971">
    <property type="entry name" value="Globin"/>
</dbReference>
<keyword evidence="3 6" id="KW-0561">Oxygen transport</keyword>
<dbReference type="PANTHER" id="PTHR46458">
    <property type="entry name" value="BLR2807 PROTEIN"/>
    <property type="match status" value="1"/>
</dbReference>
<organism evidence="9 10">
    <name type="scientific">Toxocara canis</name>
    <name type="common">Canine roundworm</name>
    <dbReference type="NCBI Taxonomy" id="6265"/>
    <lineage>
        <taxon>Eukaryota</taxon>
        <taxon>Metazoa</taxon>
        <taxon>Ecdysozoa</taxon>
        <taxon>Nematoda</taxon>
        <taxon>Chromadorea</taxon>
        <taxon>Rhabditida</taxon>
        <taxon>Spirurina</taxon>
        <taxon>Ascaridomorpha</taxon>
        <taxon>Ascaridoidea</taxon>
        <taxon>Toxocaridae</taxon>
        <taxon>Toxocara</taxon>
    </lineage>
</organism>
<reference evidence="9 10" key="1">
    <citation type="submission" date="2014-11" db="EMBL/GenBank/DDBJ databases">
        <title>Genetic blueprint of the zoonotic pathogen Toxocara canis.</title>
        <authorList>
            <person name="Zhu X.-Q."/>
            <person name="Korhonen P.K."/>
            <person name="Cai H."/>
            <person name="Young N.D."/>
            <person name="Nejsum P."/>
            <person name="von Samson-Himmelstjerna G."/>
            <person name="Boag P.R."/>
            <person name="Tan P."/>
            <person name="Li Q."/>
            <person name="Min J."/>
            <person name="Yang Y."/>
            <person name="Wang X."/>
            <person name="Fang X."/>
            <person name="Hall R.S."/>
            <person name="Hofmann A."/>
            <person name="Sternberg P.W."/>
            <person name="Jex A.R."/>
            <person name="Gasser R.B."/>
        </authorList>
    </citation>
    <scope>NUCLEOTIDE SEQUENCE [LARGE SCALE GENOMIC DNA]</scope>
    <source>
        <strain evidence="9">PN_DK_2014</strain>
    </source>
</reference>
<dbReference type="EMBL" id="JPKZ01002014">
    <property type="protein sequence ID" value="KHN78832.1"/>
    <property type="molecule type" value="Genomic_DNA"/>
</dbReference>
<gene>
    <name evidence="9" type="ORF">Tcan_17865</name>
</gene>
<dbReference type="GO" id="GO:0020037">
    <property type="term" value="F:heme binding"/>
    <property type="evidence" value="ECO:0007669"/>
    <property type="project" value="InterPro"/>
</dbReference>
<keyword evidence="10" id="KW-1185">Reference proteome</keyword>
<dbReference type="AlphaFoldDB" id="A0A0B2VBL8"/>
<feature type="domain" description="Globin" evidence="8">
    <location>
        <begin position="125"/>
        <end position="275"/>
    </location>
</feature>
<name>A0A0B2VBL8_TOXCA</name>
<sequence length="315" mass="36378">MGNIESNNCSPTVVSRHSSISLSPRIARRAESFNATSSQQRRAVIVRRRSGNDNDEKLEVNEHHDADQRRWSHAGSFRSHSEQQRKMQSLSTEKEKPQSKDASGLSLSPLSLRQCIVPQFQISGDLDPHQINVVRRTWKQQLRRNKDDEFEMATRLLLRIFRIEPRLQSLFYLTDVPYAELRKNPIFNEHVKMMEPTLSFVMTHLHDATTMSKHLQLLGGRHVRHTKVTYKSVYWKIVIQAMMEFVGADHALADIHDAWIVLGGFCVEQMRIGYKIEYKLQQVVSKLDEKHRKSIDIGIRRQSTAANAGKQTPIC</sequence>
<comment type="caution">
    <text evidence="9">The sequence shown here is derived from an EMBL/GenBank/DDBJ whole genome shotgun (WGS) entry which is preliminary data.</text>
</comment>
<evidence type="ECO:0000256" key="1">
    <source>
        <dbReference type="ARBA" id="ARBA00022448"/>
    </source>
</evidence>
<feature type="region of interest" description="Disordered" evidence="7">
    <location>
        <begin position="1"/>
        <end position="105"/>
    </location>
</feature>
<dbReference type="GO" id="GO:0005344">
    <property type="term" value="F:oxygen carrier activity"/>
    <property type="evidence" value="ECO:0007669"/>
    <property type="project" value="UniProtKB-KW"/>
</dbReference>
<dbReference type="CDD" id="cd01040">
    <property type="entry name" value="Mb-like"/>
    <property type="match status" value="1"/>
</dbReference>
<dbReference type="GO" id="GO:0046872">
    <property type="term" value="F:metal ion binding"/>
    <property type="evidence" value="ECO:0007669"/>
    <property type="project" value="UniProtKB-KW"/>
</dbReference>
<dbReference type="OrthoDB" id="5847967at2759"/>
<dbReference type="InterPro" id="IPR050532">
    <property type="entry name" value="Globin-like_OT"/>
</dbReference>